<reference evidence="2" key="2">
    <citation type="journal article" date="2015" name="Data Brief">
        <title>Shoot transcriptome of the giant reed, Arundo donax.</title>
        <authorList>
            <person name="Barrero R.A."/>
            <person name="Guerrero F.D."/>
            <person name="Moolhuijzen P."/>
            <person name="Goolsby J.A."/>
            <person name="Tidwell J."/>
            <person name="Bellgard S.E."/>
            <person name="Bellgard M.I."/>
        </authorList>
    </citation>
    <scope>NUCLEOTIDE SEQUENCE</scope>
    <source>
        <tissue evidence="2">Shoot tissue taken approximately 20 cm above the soil surface</tissue>
    </source>
</reference>
<dbReference type="EMBL" id="GBRH01275078">
    <property type="protein sequence ID" value="JAD22817.1"/>
    <property type="molecule type" value="Transcribed_RNA"/>
</dbReference>
<feature type="region of interest" description="Disordered" evidence="1">
    <location>
        <begin position="1"/>
        <end position="40"/>
    </location>
</feature>
<name>A0A0A8YJQ5_ARUDO</name>
<organism evidence="2">
    <name type="scientific">Arundo donax</name>
    <name type="common">Giant reed</name>
    <name type="synonym">Donax arundinaceus</name>
    <dbReference type="NCBI Taxonomy" id="35708"/>
    <lineage>
        <taxon>Eukaryota</taxon>
        <taxon>Viridiplantae</taxon>
        <taxon>Streptophyta</taxon>
        <taxon>Embryophyta</taxon>
        <taxon>Tracheophyta</taxon>
        <taxon>Spermatophyta</taxon>
        <taxon>Magnoliopsida</taxon>
        <taxon>Liliopsida</taxon>
        <taxon>Poales</taxon>
        <taxon>Poaceae</taxon>
        <taxon>PACMAD clade</taxon>
        <taxon>Arundinoideae</taxon>
        <taxon>Arundineae</taxon>
        <taxon>Arundo</taxon>
    </lineage>
</organism>
<reference evidence="2" key="1">
    <citation type="submission" date="2014-09" db="EMBL/GenBank/DDBJ databases">
        <authorList>
            <person name="Magalhaes I.L.F."/>
            <person name="Oliveira U."/>
            <person name="Santos F.R."/>
            <person name="Vidigal T.H.D.A."/>
            <person name="Brescovit A.D."/>
            <person name="Santos A.J."/>
        </authorList>
    </citation>
    <scope>NUCLEOTIDE SEQUENCE</scope>
    <source>
        <tissue evidence="2">Shoot tissue taken approximately 20 cm above the soil surface</tissue>
    </source>
</reference>
<feature type="compositionally biased region" description="Polar residues" evidence="1">
    <location>
        <begin position="31"/>
        <end position="40"/>
    </location>
</feature>
<dbReference type="AlphaFoldDB" id="A0A0A8YJQ5"/>
<protein>
    <submittedName>
        <fullName evidence="2">Uncharacterized protein</fullName>
    </submittedName>
</protein>
<sequence>MSSAHMLGPSTLLSFPTPSLSLSQLFPTPTREQATGDTRK</sequence>
<feature type="compositionally biased region" description="Low complexity" evidence="1">
    <location>
        <begin position="9"/>
        <end position="30"/>
    </location>
</feature>
<evidence type="ECO:0000313" key="2">
    <source>
        <dbReference type="EMBL" id="JAD22817.1"/>
    </source>
</evidence>
<accession>A0A0A8YJQ5</accession>
<proteinExistence type="predicted"/>
<evidence type="ECO:0000256" key="1">
    <source>
        <dbReference type="SAM" id="MobiDB-lite"/>
    </source>
</evidence>